<name>A0A388L6T5_CHABU</name>
<proteinExistence type="predicted"/>
<organism evidence="1 2">
    <name type="scientific">Chara braunii</name>
    <name type="common">Braun's stonewort</name>
    <dbReference type="NCBI Taxonomy" id="69332"/>
    <lineage>
        <taxon>Eukaryota</taxon>
        <taxon>Viridiplantae</taxon>
        <taxon>Streptophyta</taxon>
        <taxon>Charophyceae</taxon>
        <taxon>Charales</taxon>
        <taxon>Characeae</taxon>
        <taxon>Chara</taxon>
    </lineage>
</organism>
<dbReference type="Proteomes" id="UP000265515">
    <property type="component" value="Unassembled WGS sequence"/>
</dbReference>
<gene>
    <name evidence="1" type="ORF">CBR_g25921</name>
</gene>
<dbReference type="AlphaFoldDB" id="A0A388L6T5"/>
<comment type="caution">
    <text evidence="1">The sequence shown here is derived from an EMBL/GenBank/DDBJ whole genome shotgun (WGS) entry which is preliminary data.</text>
</comment>
<evidence type="ECO:0000313" key="1">
    <source>
        <dbReference type="EMBL" id="GBG77988.1"/>
    </source>
</evidence>
<evidence type="ECO:0000313" key="2">
    <source>
        <dbReference type="Proteomes" id="UP000265515"/>
    </source>
</evidence>
<keyword evidence="2" id="KW-1185">Reference proteome</keyword>
<accession>A0A388L6T5</accession>
<sequence length="415" mass="46963">MNWLAGQKGGDRLVQFVGAGVWTDGWRSLKRKDGDSTLLIGGIEILLRNAKAILQQGGEVRILQVVRSKSTTERNRAWLVNLLRRPKPDSRLRPLHIKKLIGLYRTAGLFTDKQTKHRLRTKLDRVIASRTGVSVRKRVNVKIPYDTHLKKVGIRRSTERVVDLAIDEKILADFVKTRIRILWLRNRSLAELLHNQKRYASEVEHPCACRGKDLPKRGGHVLTRFSELEVTDFVRNSKNITRPALTHGSDKIAEAIFLATKHLKRATTPVVKPGDVLMEQCHATTAWTDEGIRTWKGRFEGLVLAPIDRNQGDTAVMCPVLYRHGFRKTFAWNPNYVQVGALENEEAVLKESKDEFGKRGLAAIGAWRPDGRLGMAYVIPKHKDLAGWRTIAPAPVDPASLAQRRVARALHQMLK</sequence>
<reference evidence="1 2" key="1">
    <citation type="journal article" date="2018" name="Cell">
        <title>The Chara Genome: Secondary Complexity and Implications for Plant Terrestrialization.</title>
        <authorList>
            <person name="Nishiyama T."/>
            <person name="Sakayama H."/>
            <person name="Vries J.D."/>
            <person name="Buschmann H."/>
            <person name="Saint-Marcoux D."/>
            <person name="Ullrich K.K."/>
            <person name="Haas F.B."/>
            <person name="Vanderstraeten L."/>
            <person name="Becker D."/>
            <person name="Lang D."/>
            <person name="Vosolsobe S."/>
            <person name="Rombauts S."/>
            <person name="Wilhelmsson P.K.I."/>
            <person name="Janitza P."/>
            <person name="Kern R."/>
            <person name="Heyl A."/>
            <person name="Rumpler F."/>
            <person name="Villalobos L.I.A.C."/>
            <person name="Clay J.M."/>
            <person name="Skokan R."/>
            <person name="Toyoda A."/>
            <person name="Suzuki Y."/>
            <person name="Kagoshima H."/>
            <person name="Schijlen E."/>
            <person name="Tajeshwar N."/>
            <person name="Catarino B."/>
            <person name="Hetherington A.J."/>
            <person name="Saltykova A."/>
            <person name="Bonnot C."/>
            <person name="Breuninger H."/>
            <person name="Symeonidi A."/>
            <person name="Radhakrishnan G.V."/>
            <person name="Van Nieuwerburgh F."/>
            <person name="Deforce D."/>
            <person name="Chang C."/>
            <person name="Karol K.G."/>
            <person name="Hedrich R."/>
            <person name="Ulvskov P."/>
            <person name="Glockner G."/>
            <person name="Delwiche C.F."/>
            <person name="Petrasek J."/>
            <person name="Van de Peer Y."/>
            <person name="Friml J."/>
            <person name="Beilby M."/>
            <person name="Dolan L."/>
            <person name="Kohara Y."/>
            <person name="Sugano S."/>
            <person name="Fujiyama A."/>
            <person name="Delaux P.-M."/>
            <person name="Quint M."/>
            <person name="TheiBen G."/>
            <person name="Hagemann M."/>
            <person name="Harholt J."/>
            <person name="Dunand C."/>
            <person name="Zachgo S."/>
            <person name="Langdale J."/>
            <person name="Maumus F."/>
            <person name="Straeten D.V.D."/>
            <person name="Gould S.B."/>
            <person name="Rensing S.A."/>
        </authorList>
    </citation>
    <scope>NUCLEOTIDE SEQUENCE [LARGE SCALE GENOMIC DNA]</scope>
    <source>
        <strain evidence="1 2">S276</strain>
    </source>
</reference>
<dbReference type="Gramene" id="GBG77988">
    <property type="protein sequence ID" value="GBG77988"/>
    <property type="gene ID" value="CBR_g25921"/>
</dbReference>
<dbReference type="EMBL" id="BFEA01000283">
    <property type="protein sequence ID" value="GBG77988.1"/>
    <property type="molecule type" value="Genomic_DNA"/>
</dbReference>
<protein>
    <submittedName>
        <fullName evidence="1">Uncharacterized protein</fullName>
    </submittedName>
</protein>